<dbReference type="NCBIfam" id="NF033592">
    <property type="entry name" value="transpos_IS4_1"/>
    <property type="match status" value="1"/>
</dbReference>
<dbReference type="EMBL" id="JAVDWQ010000025">
    <property type="protein sequence ID" value="MDR7212531.1"/>
    <property type="molecule type" value="Genomic_DNA"/>
</dbReference>
<keyword evidence="5" id="KW-0812">Transmembrane</keyword>
<keyword evidence="5" id="KW-0472">Membrane</keyword>
<dbReference type="InterPro" id="IPR012337">
    <property type="entry name" value="RNaseH-like_sf"/>
</dbReference>
<evidence type="ECO:0000256" key="4">
    <source>
        <dbReference type="ARBA" id="ARBA00023172"/>
    </source>
</evidence>
<dbReference type="SUPFAM" id="SSF53098">
    <property type="entry name" value="Ribonuclease H-like"/>
    <property type="match status" value="1"/>
</dbReference>
<evidence type="ECO:0000256" key="3">
    <source>
        <dbReference type="ARBA" id="ARBA00023125"/>
    </source>
</evidence>
<reference evidence="8 9" key="1">
    <citation type="submission" date="2023-07" db="EMBL/GenBank/DDBJ databases">
        <title>Sorghum-associated microbial communities from plants grown in Nebraska, USA.</title>
        <authorList>
            <person name="Schachtman D."/>
        </authorList>
    </citation>
    <scope>NUCLEOTIDE SEQUENCE [LARGE SCALE GENOMIC DNA]</scope>
    <source>
        <strain evidence="8 9">4129</strain>
    </source>
</reference>
<evidence type="ECO:0000259" key="6">
    <source>
        <dbReference type="Pfam" id="PF01609"/>
    </source>
</evidence>
<evidence type="ECO:0000313" key="9">
    <source>
        <dbReference type="Proteomes" id="UP001269081"/>
    </source>
</evidence>
<keyword evidence="4" id="KW-0233">DNA recombination</keyword>
<evidence type="ECO:0000256" key="1">
    <source>
        <dbReference type="ARBA" id="ARBA00010075"/>
    </source>
</evidence>
<dbReference type="Gene3D" id="3.90.350.10">
    <property type="entry name" value="Transposase Inhibitor Protein From Tn5, Chain A, domain 1"/>
    <property type="match status" value="1"/>
</dbReference>
<gene>
    <name evidence="7" type="ORF">J2W48_004495</name>
    <name evidence="8" type="ORF">J2W48_004520</name>
</gene>
<sequence length="395" mass="46057">MQKGVTVNSLLKLIDKGILESIAIETKVDYKAKKLSGEVVFKLILMSILDDTKVSLRIMEKVFASNMFKLFSGVDRSETVKFSSISERLSAINHEYFEKIFQNVFHFSKSYFKDGLDVYNIRQFDSTSLSVSSKLLKKGMVNGLKNKNGEHTKNQIKFTIGLYNNLPLDLNFHNQQQYLGEDIALGEAILNANINDNEIVVFDRGLKKRRTFKEFNDKNISFVTRINPTKSIKIIEENKLSQDLETETLKILSDEKVNLFHEKKCLFKEPFRLIKAESRKTKEVLFFLTNIEDLRADEITCIYRKRWDIEVFFKFIKQHLHFKHFLSYSENGIKVMMYMTMITAILLLIYKKVNEIKSYKIAKFQFTEELNMEIIKEIVVICDGDPSKSPLFNTT</sequence>
<name>A0ABU1YE82_9FLAO</name>
<organism evidence="8 9">
    <name type="scientific">Flavobacterium piscis</name>
    <dbReference type="NCBI Taxonomy" id="1114874"/>
    <lineage>
        <taxon>Bacteria</taxon>
        <taxon>Pseudomonadati</taxon>
        <taxon>Bacteroidota</taxon>
        <taxon>Flavobacteriia</taxon>
        <taxon>Flavobacteriales</taxon>
        <taxon>Flavobacteriaceae</taxon>
        <taxon>Flavobacterium</taxon>
    </lineage>
</organism>
<protein>
    <recommendedName>
        <fullName evidence="6">Transposase IS4-like domain-containing protein</fullName>
    </recommendedName>
</protein>
<keyword evidence="3" id="KW-0238">DNA-binding</keyword>
<accession>A0ABU1YE82</accession>
<dbReference type="Pfam" id="PF01609">
    <property type="entry name" value="DDE_Tnp_1"/>
    <property type="match status" value="1"/>
</dbReference>
<dbReference type="InterPro" id="IPR047952">
    <property type="entry name" value="Transpos_IS4"/>
</dbReference>
<dbReference type="EMBL" id="JAVDWQ010000025">
    <property type="protein sequence ID" value="MDR7212556.1"/>
    <property type="molecule type" value="Genomic_DNA"/>
</dbReference>
<evidence type="ECO:0000256" key="5">
    <source>
        <dbReference type="SAM" id="Phobius"/>
    </source>
</evidence>
<evidence type="ECO:0000313" key="7">
    <source>
        <dbReference type="EMBL" id="MDR7212531.1"/>
    </source>
</evidence>
<dbReference type="PANTHER" id="PTHR33258">
    <property type="entry name" value="TRANSPOSASE INSL FOR INSERTION SEQUENCE ELEMENT IS186A-RELATED"/>
    <property type="match status" value="1"/>
</dbReference>
<evidence type="ECO:0000313" key="8">
    <source>
        <dbReference type="EMBL" id="MDR7212556.1"/>
    </source>
</evidence>
<dbReference type="Proteomes" id="UP001269081">
    <property type="component" value="Unassembled WGS sequence"/>
</dbReference>
<feature type="transmembrane region" description="Helical" evidence="5">
    <location>
        <begin position="332"/>
        <end position="350"/>
    </location>
</feature>
<dbReference type="PANTHER" id="PTHR33258:SF1">
    <property type="entry name" value="TRANSPOSASE INSL FOR INSERTION SEQUENCE ELEMENT IS186A-RELATED"/>
    <property type="match status" value="1"/>
</dbReference>
<keyword evidence="9" id="KW-1185">Reference proteome</keyword>
<comment type="caution">
    <text evidence="8">The sequence shown here is derived from an EMBL/GenBank/DDBJ whole genome shotgun (WGS) entry which is preliminary data.</text>
</comment>
<keyword evidence="5" id="KW-1133">Transmembrane helix</keyword>
<evidence type="ECO:0000256" key="2">
    <source>
        <dbReference type="ARBA" id="ARBA00022578"/>
    </source>
</evidence>
<feature type="domain" description="Transposase IS4-like" evidence="6">
    <location>
        <begin position="124"/>
        <end position="344"/>
    </location>
</feature>
<keyword evidence="2" id="KW-0815">Transposition</keyword>
<comment type="similarity">
    <text evidence="1">Belongs to the transposase 11 family.</text>
</comment>
<dbReference type="InterPro" id="IPR002559">
    <property type="entry name" value="Transposase_11"/>
</dbReference>
<dbReference type="RefSeq" id="WP_310284202.1">
    <property type="nucleotide sequence ID" value="NZ_JAVDWQ010000025.1"/>
</dbReference>
<proteinExistence type="inferred from homology"/>